<reference evidence="3" key="2">
    <citation type="submission" date="2023-06" db="EMBL/GenBank/DDBJ databases">
        <authorList>
            <consortium name="Lawrence Berkeley National Laboratory"/>
            <person name="Haridas S."/>
            <person name="Hensen N."/>
            <person name="Bonometti L."/>
            <person name="Westerberg I."/>
            <person name="Brannstrom I.O."/>
            <person name="Guillou S."/>
            <person name="Cros-Aarteil S."/>
            <person name="Calhoun S."/>
            <person name="Kuo A."/>
            <person name="Mondo S."/>
            <person name="Pangilinan J."/>
            <person name="Riley R."/>
            <person name="Labutti K."/>
            <person name="Andreopoulos B."/>
            <person name="Lipzen A."/>
            <person name="Chen C."/>
            <person name="Yanf M."/>
            <person name="Daum C."/>
            <person name="Ng V."/>
            <person name="Clum A."/>
            <person name="Steindorff A."/>
            <person name="Ohm R."/>
            <person name="Martin F."/>
            <person name="Silar P."/>
            <person name="Natvig D."/>
            <person name="Lalanne C."/>
            <person name="Gautier V."/>
            <person name="Ament-Velasquez S.L."/>
            <person name="Kruys A."/>
            <person name="Hutchinson M.I."/>
            <person name="Powell A.J."/>
            <person name="Barry K."/>
            <person name="Miller A.N."/>
            <person name="Grigoriev I.V."/>
            <person name="Debuchy R."/>
            <person name="Gladieux P."/>
            <person name="Thoren M.H."/>
            <person name="Johannesson H."/>
        </authorList>
    </citation>
    <scope>NUCLEOTIDE SEQUENCE</scope>
    <source>
        <strain evidence="3">CBS 314.62</strain>
    </source>
</reference>
<keyword evidence="4" id="KW-1185">Reference proteome</keyword>
<evidence type="ECO:0000256" key="2">
    <source>
        <dbReference type="SAM" id="Phobius"/>
    </source>
</evidence>
<comment type="caution">
    <text evidence="3">The sequence shown here is derived from an EMBL/GenBank/DDBJ whole genome shotgun (WGS) entry which is preliminary data.</text>
</comment>
<evidence type="ECO:0000256" key="1">
    <source>
        <dbReference type="SAM" id="MobiDB-lite"/>
    </source>
</evidence>
<reference evidence="3" key="1">
    <citation type="journal article" date="2023" name="Mol. Phylogenet. Evol.">
        <title>Genome-scale phylogeny and comparative genomics of the fungal order Sordariales.</title>
        <authorList>
            <person name="Hensen N."/>
            <person name="Bonometti L."/>
            <person name="Westerberg I."/>
            <person name="Brannstrom I.O."/>
            <person name="Guillou S."/>
            <person name="Cros-Aarteil S."/>
            <person name="Calhoun S."/>
            <person name="Haridas S."/>
            <person name="Kuo A."/>
            <person name="Mondo S."/>
            <person name="Pangilinan J."/>
            <person name="Riley R."/>
            <person name="LaButti K."/>
            <person name="Andreopoulos B."/>
            <person name="Lipzen A."/>
            <person name="Chen C."/>
            <person name="Yan M."/>
            <person name="Daum C."/>
            <person name="Ng V."/>
            <person name="Clum A."/>
            <person name="Steindorff A."/>
            <person name="Ohm R.A."/>
            <person name="Martin F."/>
            <person name="Silar P."/>
            <person name="Natvig D.O."/>
            <person name="Lalanne C."/>
            <person name="Gautier V."/>
            <person name="Ament-Velasquez S.L."/>
            <person name="Kruys A."/>
            <person name="Hutchinson M.I."/>
            <person name="Powell A.J."/>
            <person name="Barry K."/>
            <person name="Miller A.N."/>
            <person name="Grigoriev I.V."/>
            <person name="Debuchy R."/>
            <person name="Gladieux P."/>
            <person name="Hiltunen Thoren M."/>
            <person name="Johannesson H."/>
        </authorList>
    </citation>
    <scope>NUCLEOTIDE SEQUENCE</scope>
    <source>
        <strain evidence="3">CBS 314.62</strain>
    </source>
</reference>
<feature type="region of interest" description="Disordered" evidence="1">
    <location>
        <begin position="227"/>
        <end position="332"/>
    </location>
</feature>
<proteinExistence type="predicted"/>
<name>A0AAE0XJC6_9PEZI</name>
<gene>
    <name evidence="3" type="ORF">B0T22DRAFT_72741</name>
</gene>
<organism evidence="3 4">
    <name type="scientific">Podospora appendiculata</name>
    <dbReference type="NCBI Taxonomy" id="314037"/>
    <lineage>
        <taxon>Eukaryota</taxon>
        <taxon>Fungi</taxon>
        <taxon>Dikarya</taxon>
        <taxon>Ascomycota</taxon>
        <taxon>Pezizomycotina</taxon>
        <taxon>Sordariomycetes</taxon>
        <taxon>Sordariomycetidae</taxon>
        <taxon>Sordariales</taxon>
        <taxon>Podosporaceae</taxon>
        <taxon>Podospora</taxon>
    </lineage>
</organism>
<feature type="transmembrane region" description="Helical" evidence="2">
    <location>
        <begin position="166"/>
        <end position="185"/>
    </location>
</feature>
<feature type="transmembrane region" description="Helical" evidence="2">
    <location>
        <begin position="137"/>
        <end position="154"/>
    </location>
</feature>
<dbReference type="EMBL" id="JAULSO010000001">
    <property type="protein sequence ID" value="KAK3694503.1"/>
    <property type="molecule type" value="Genomic_DNA"/>
</dbReference>
<protein>
    <recommendedName>
        <fullName evidence="5">MARVEL domain-containing protein</fullName>
    </recommendedName>
</protein>
<dbReference type="AlphaFoldDB" id="A0AAE0XJC6"/>
<feature type="transmembrane region" description="Helical" evidence="2">
    <location>
        <begin position="70"/>
        <end position="90"/>
    </location>
</feature>
<sequence length="332" mass="35622">MNKNNTITSIANMATRPRPRPEKPIISPPGFYGPAIVVTHIAAIVALVAAMGLAAYLASVTSGSQRSLPVILVSILVVTPVAILWTALSWNGYSKKYLPEGTAWALDFIFLVPFASITILLWLPLSTGRCSDIPPTGSFVLIVPPGTSFGVLSFPNMGQAACNKLLALWGLLAAVCVLFVTSALLTSLQQLGNRATGEGRNTKTTHIEADADFFHRQGQIEMGNVTPARAAQSAKSWASRSDTACSHQEPRRLSDPFHAPNHRPPGPASRTGSSGRDLLTERNRTMRKFPGLPTNPRPPPRSGNLGNDSDLEGERSGQHPLRSEGHSSDTRH</sequence>
<feature type="transmembrane region" description="Helical" evidence="2">
    <location>
        <begin position="102"/>
        <end position="125"/>
    </location>
</feature>
<feature type="compositionally biased region" description="Basic and acidic residues" evidence="1">
    <location>
        <begin position="312"/>
        <end position="332"/>
    </location>
</feature>
<keyword evidence="2" id="KW-0812">Transmembrane</keyword>
<feature type="transmembrane region" description="Helical" evidence="2">
    <location>
        <begin position="31"/>
        <end position="58"/>
    </location>
</feature>
<evidence type="ECO:0008006" key="5">
    <source>
        <dbReference type="Google" id="ProtNLM"/>
    </source>
</evidence>
<keyword evidence="2" id="KW-1133">Transmembrane helix</keyword>
<accession>A0AAE0XJC6</accession>
<evidence type="ECO:0000313" key="4">
    <source>
        <dbReference type="Proteomes" id="UP001270362"/>
    </source>
</evidence>
<dbReference type="Proteomes" id="UP001270362">
    <property type="component" value="Unassembled WGS sequence"/>
</dbReference>
<keyword evidence="2" id="KW-0472">Membrane</keyword>
<evidence type="ECO:0000313" key="3">
    <source>
        <dbReference type="EMBL" id="KAK3694503.1"/>
    </source>
</evidence>
<feature type="compositionally biased region" description="Polar residues" evidence="1">
    <location>
        <begin position="233"/>
        <end position="246"/>
    </location>
</feature>